<comment type="caution">
    <text evidence="1">The sequence shown here is derived from an EMBL/GenBank/DDBJ whole genome shotgun (WGS) entry which is preliminary data.</text>
</comment>
<dbReference type="CDD" id="cd00882">
    <property type="entry name" value="Ras_like_GTPase"/>
    <property type="match status" value="1"/>
</dbReference>
<dbReference type="RefSeq" id="WP_246011533.1">
    <property type="nucleotide sequence ID" value="NZ_QQAZ01000010.1"/>
</dbReference>
<proteinExistence type="predicted"/>
<evidence type="ECO:0000313" key="2">
    <source>
        <dbReference type="Proteomes" id="UP000255355"/>
    </source>
</evidence>
<evidence type="ECO:0000313" key="1">
    <source>
        <dbReference type="EMBL" id="RDI46785.1"/>
    </source>
</evidence>
<evidence type="ECO:0008006" key="3">
    <source>
        <dbReference type="Google" id="ProtNLM"/>
    </source>
</evidence>
<sequence length="379" mass="40308">MSTVTASGLMNDHGGPAPELDQLIATLRVGAGNDPRIADQLVTAAGVWRRPLRIQVAGRSGAGKSTLLQALALMSAVETEPVDQPGRPDPVLDGDLVVYVVPASLQAADRRMLAELPRDRTMVVLNKADAIGSRWGDAVAAAEQVAHGLGVPVLPLVSALAVRTRAGTPSDDDLRTLRRHATNADPTFTLSPELFTAPAAGPDVAERQAVLERWGLYGVSCALTALRYEPNLGPRELLQLLHAVSGIDPVHALLHRRYEQIGAQRGGHFLDELDRLAARSVPGVAPGGGGRARDLLEDYLAGDEALWLGLQAGLACPDVRHLATGYPAPQPADADDALTRAQRWRAVVSSDMSPAARRAAVRVHNGYVRIWERMSSAGF</sequence>
<dbReference type="SUPFAM" id="SSF52540">
    <property type="entry name" value="P-loop containing nucleoside triphosphate hydrolases"/>
    <property type="match status" value="2"/>
</dbReference>
<name>A0A370GSX6_9NOCA</name>
<protein>
    <recommendedName>
        <fullName evidence="3">50S ribosome-binding GTPase</fullName>
    </recommendedName>
</protein>
<accession>A0A370GSX6</accession>
<dbReference type="STRING" id="1210089.GCA_001613165_05643"/>
<organism evidence="1 2">
    <name type="scientific">Nocardia mexicana</name>
    <dbReference type="NCBI Taxonomy" id="279262"/>
    <lineage>
        <taxon>Bacteria</taxon>
        <taxon>Bacillati</taxon>
        <taxon>Actinomycetota</taxon>
        <taxon>Actinomycetes</taxon>
        <taxon>Mycobacteriales</taxon>
        <taxon>Nocardiaceae</taxon>
        <taxon>Nocardia</taxon>
    </lineage>
</organism>
<dbReference type="AlphaFoldDB" id="A0A370GSX6"/>
<reference evidence="1 2" key="1">
    <citation type="submission" date="2018-07" db="EMBL/GenBank/DDBJ databases">
        <title>Genomic Encyclopedia of Type Strains, Phase IV (KMG-IV): sequencing the most valuable type-strain genomes for metagenomic binning, comparative biology and taxonomic classification.</title>
        <authorList>
            <person name="Goeker M."/>
        </authorList>
    </citation>
    <scope>NUCLEOTIDE SEQUENCE [LARGE SCALE GENOMIC DNA]</scope>
    <source>
        <strain evidence="1 2">DSM 44952</strain>
    </source>
</reference>
<dbReference type="InterPro" id="IPR027417">
    <property type="entry name" value="P-loop_NTPase"/>
</dbReference>
<dbReference type="EMBL" id="QQAZ01000010">
    <property type="protein sequence ID" value="RDI46785.1"/>
    <property type="molecule type" value="Genomic_DNA"/>
</dbReference>
<keyword evidence="2" id="KW-1185">Reference proteome</keyword>
<gene>
    <name evidence="1" type="ORF">DFR68_110191</name>
</gene>
<dbReference type="Proteomes" id="UP000255355">
    <property type="component" value="Unassembled WGS sequence"/>
</dbReference>